<feature type="signal peptide" evidence="1">
    <location>
        <begin position="1"/>
        <end position="17"/>
    </location>
</feature>
<accession>A0A2P2PVQ4</accession>
<feature type="chain" id="PRO_5015172910" description="Secreted protein" evidence="1">
    <location>
        <begin position="18"/>
        <end position="64"/>
    </location>
</feature>
<keyword evidence="1" id="KW-0732">Signal</keyword>
<dbReference type="AlphaFoldDB" id="A0A2P2PVQ4"/>
<evidence type="ECO:0008006" key="3">
    <source>
        <dbReference type="Google" id="ProtNLM"/>
    </source>
</evidence>
<sequence length="64" mass="7613">MCLQIWLILLIVRINTTIHHCQDKDSHQGHLFRRNNDDGRIRNTKTMKENELENEAVVIQLWCG</sequence>
<name>A0A2P2PVQ4_RHIMU</name>
<evidence type="ECO:0000313" key="2">
    <source>
        <dbReference type="EMBL" id="MBX58822.1"/>
    </source>
</evidence>
<protein>
    <recommendedName>
        <fullName evidence="3">Secreted protein</fullName>
    </recommendedName>
</protein>
<evidence type="ECO:0000256" key="1">
    <source>
        <dbReference type="SAM" id="SignalP"/>
    </source>
</evidence>
<proteinExistence type="predicted"/>
<organism evidence="2">
    <name type="scientific">Rhizophora mucronata</name>
    <name type="common">Asiatic mangrove</name>
    <dbReference type="NCBI Taxonomy" id="61149"/>
    <lineage>
        <taxon>Eukaryota</taxon>
        <taxon>Viridiplantae</taxon>
        <taxon>Streptophyta</taxon>
        <taxon>Embryophyta</taxon>
        <taxon>Tracheophyta</taxon>
        <taxon>Spermatophyta</taxon>
        <taxon>Magnoliopsida</taxon>
        <taxon>eudicotyledons</taxon>
        <taxon>Gunneridae</taxon>
        <taxon>Pentapetalae</taxon>
        <taxon>rosids</taxon>
        <taxon>fabids</taxon>
        <taxon>Malpighiales</taxon>
        <taxon>Rhizophoraceae</taxon>
        <taxon>Rhizophora</taxon>
    </lineage>
</organism>
<dbReference type="EMBL" id="GGEC01078338">
    <property type="protein sequence ID" value="MBX58822.1"/>
    <property type="molecule type" value="Transcribed_RNA"/>
</dbReference>
<reference evidence="2" key="1">
    <citation type="submission" date="2018-02" db="EMBL/GenBank/DDBJ databases">
        <title>Rhizophora mucronata_Transcriptome.</title>
        <authorList>
            <person name="Meera S.P."/>
            <person name="Sreeshan A."/>
            <person name="Augustine A."/>
        </authorList>
    </citation>
    <scope>NUCLEOTIDE SEQUENCE</scope>
    <source>
        <tissue evidence="2">Leaf</tissue>
    </source>
</reference>